<feature type="chain" id="PRO_5012668971" evidence="1">
    <location>
        <begin position="23"/>
        <end position="549"/>
    </location>
</feature>
<comment type="caution">
    <text evidence="3">The sequence shown here is derived from an EMBL/GenBank/DDBJ whole genome shotgun (WGS) entry which is preliminary data.</text>
</comment>
<dbReference type="EMBL" id="LNIX01000005">
    <property type="protein sequence ID" value="OXA54105.1"/>
    <property type="molecule type" value="Genomic_DNA"/>
</dbReference>
<feature type="domain" description="Beta-lactamase-related" evidence="2">
    <location>
        <begin position="36"/>
        <end position="378"/>
    </location>
</feature>
<dbReference type="InterPro" id="IPR012338">
    <property type="entry name" value="Beta-lactam/transpept-like"/>
</dbReference>
<evidence type="ECO:0000313" key="3">
    <source>
        <dbReference type="EMBL" id="OXA54105.1"/>
    </source>
</evidence>
<keyword evidence="4" id="KW-1185">Reference proteome</keyword>
<name>A0A226E986_FOLCA</name>
<reference evidence="3 4" key="1">
    <citation type="submission" date="2015-12" db="EMBL/GenBank/DDBJ databases">
        <title>The genome of Folsomia candida.</title>
        <authorList>
            <person name="Faddeeva A."/>
            <person name="Derks M.F."/>
            <person name="Anvar Y."/>
            <person name="Smit S."/>
            <person name="Van Straalen N."/>
            <person name="Roelofs D."/>
        </authorList>
    </citation>
    <scope>NUCLEOTIDE SEQUENCE [LARGE SCALE GENOMIC DNA]</scope>
    <source>
        <strain evidence="3 4">VU population</strain>
        <tissue evidence="3">Whole body</tissue>
    </source>
</reference>
<feature type="signal peptide" evidence="1">
    <location>
        <begin position="1"/>
        <end position="22"/>
    </location>
</feature>
<dbReference type="AlphaFoldDB" id="A0A226E986"/>
<dbReference type="InterPro" id="IPR001466">
    <property type="entry name" value="Beta-lactam-related"/>
</dbReference>
<keyword evidence="1" id="KW-0732">Signal</keyword>
<evidence type="ECO:0000313" key="4">
    <source>
        <dbReference type="Proteomes" id="UP000198287"/>
    </source>
</evidence>
<dbReference type="OrthoDB" id="5946976at2759"/>
<dbReference type="PANTHER" id="PTHR46825:SF15">
    <property type="entry name" value="BETA-LACTAMASE-RELATED DOMAIN-CONTAINING PROTEIN"/>
    <property type="match status" value="1"/>
</dbReference>
<protein>
    <submittedName>
        <fullName evidence="3">Protein flp</fullName>
    </submittedName>
</protein>
<dbReference type="Gene3D" id="3.40.710.10">
    <property type="entry name" value="DD-peptidase/beta-lactamase superfamily"/>
    <property type="match status" value="1"/>
</dbReference>
<gene>
    <name evidence="3" type="ORF">Fcan01_10439</name>
</gene>
<proteinExistence type="predicted"/>
<evidence type="ECO:0000256" key="1">
    <source>
        <dbReference type="SAM" id="SignalP"/>
    </source>
</evidence>
<dbReference type="OMA" id="PWEYAIE"/>
<dbReference type="SUPFAM" id="SSF56601">
    <property type="entry name" value="beta-lactamase/transpeptidase-like"/>
    <property type="match status" value="1"/>
</dbReference>
<evidence type="ECO:0000259" key="2">
    <source>
        <dbReference type="Pfam" id="PF00144"/>
    </source>
</evidence>
<dbReference type="InterPro" id="IPR050491">
    <property type="entry name" value="AmpC-like"/>
</dbReference>
<accession>A0A226E986</accession>
<dbReference type="Proteomes" id="UP000198287">
    <property type="component" value="Unassembled WGS sequence"/>
</dbReference>
<dbReference type="PANTHER" id="PTHR46825">
    <property type="entry name" value="D-ALANYL-D-ALANINE-CARBOXYPEPTIDASE/ENDOPEPTIDASE AMPH"/>
    <property type="match status" value="1"/>
</dbReference>
<dbReference type="Pfam" id="PF00144">
    <property type="entry name" value="Beta-lactamase"/>
    <property type="match status" value="1"/>
</dbReference>
<organism evidence="3 4">
    <name type="scientific">Folsomia candida</name>
    <name type="common">Springtail</name>
    <dbReference type="NCBI Taxonomy" id="158441"/>
    <lineage>
        <taxon>Eukaryota</taxon>
        <taxon>Metazoa</taxon>
        <taxon>Ecdysozoa</taxon>
        <taxon>Arthropoda</taxon>
        <taxon>Hexapoda</taxon>
        <taxon>Collembola</taxon>
        <taxon>Entomobryomorpha</taxon>
        <taxon>Isotomoidea</taxon>
        <taxon>Isotomidae</taxon>
        <taxon>Proisotominae</taxon>
        <taxon>Folsomia</taxon>
    </lineage>
</organism>
<sequence length="549" mass="61057">MRPGSLVVVQVLLIFTTRFATSDQNVIPPEIQAELDTFIESWMTELNIVGVGLAITRGDGELAYTRGYGYRDVENRLQVDPTTFFSIGSITKSFTATIVVKKLNELFPTMGESVLDTPIRTLAPRYDFVMSDRYRTETTTFRDLLSHKVCTLPEMAGMWVQSFTGVDNLIYRHRYAPDYCSFRNGYTYNNGHITIAGDIIAHLANSTYNDLLSELLIGIGMNETTWVKVTDDHNNMMSRSVPYLRRDGQLIRYNTELLKAVVDVNAAGGILSNAQDMMKYMKFHLNAGKVGEDQFVPESVMAWLTTPSNLNFGGVLKNPSGKIDMDVASGLCLNVGIYDGFRRVGHGGYLPPYESFINVYPDLNLGVFITINGPGPTVYSAMPVNTVVHGTIFDILQGRRKITPTTRHLIPQRNQNSKPHLAPASFVTIEPDEAVGTFGSGLNGEMSITMRTNPDGIDQLYFEYGVWGLGWLVQSSNSTFDIEWDSDFWMTAWLSQPGPANYSLFYKDVNTVVLLENGAAATTNFERGVGIDDLPEIPYAPDSCGPEEM</sequence>